<protein>
    <submittedName>
        <fullName evidence="1">Uncharacterized protein</fullName>
    </submittedName>
</protein>
<evidence type="ECO:0000313" key="1">
    <source>
        <dbReference type="EMBL" id="EON66735.1"/>
    </source>
</evidence>
<reference evidence="2" key="1">
    <citation type="submission" date="2012-06" db="EMBL/GenBank/DDBJ databases">
        <title>The genome sequence of Coniosporium apollinis CBS 100218.</title>
        <authorList>
            <consortium name="The Broad Institute Genome Sequencing Platform"/>
            <person name="Cuomo C."/>
            <person name="Gorbushina A."/>
            <person name="Noack S."/>
            <person name="Walker B."/>
            <person name="Young S.K."/>
            <person name="Zeng Q."/>
            <person name="Gargeya S."/>
            <person name="Fitzgerald M."/>
            <person name="Haas B."/>
            <person name="Abouelleil A."/>
            <person name="Alvarado L."/>
            <person name="Arachchi H.M."/>
            <person name="Berlin A.M."/>
            <person name="Chapman S.B."/>
            <person name="Goldberg J."/>
            <person name="Griggs A."/>
            <person name="Gujja S."/>
            <person name="Hansen M."/>
            <person name="Howarth C."/>
            <person name="Imamovic A."/>
            <person name="Larimer J."/>
            <person name="McCowan C."/>
            <person name="Montmayeur A."/>
            <person name="Murphy C."/>
            <person name="Neiman D."/>
            <person name="Pearson M."/>
            <person name="Priest M."/>
            <person name="Roberts A."/>
            <person name="Saif S."/>
            <person name="Shea T."/>
            <person name="Sisk P."/>
            <person name="Sykes S."/>
            <person name="Wortman J."/>
            <person name="Nusbaum C."/>
            <person name="Birren B."/>
        </authorList>
    </citation>
    <scope>NUCLEOTIDE SEQUENCE [LARGE SCALE GENOMIC DNA]</scope>
    <source>
        <strain evidence="2">CBS 100218</strain>
    </source>
</reference>
<dbReference type="AlphaFoldDB" id="R7YXR6"/>
<proteinExistence type="predicted"/>
<dbReference type="HOGENOM" id="CLU_2108881_0_0_1"/>
<evidence type="ECO:0000313" key="2">
    <source>
        <dbReference type="Proteomes" id="UP000016924"/>
    </source>
</evidence>
<dbReference type="GeneID" id="19903292"/>
<gene>
    <name evidence="1" type="ORF">W97_05981</name>
</gene>
<organism evidence="1 2">
    <name type="scientific">Coniosporium apollinis (strain CBS 100218)</name>
    <name type="common">Rock-inhabiting black yeast</name>
    <dbReference type="NCBI Taxonomy" id="1168221"/>
    <lineage>
        <taxon>Eukaryota</taxon>
        <taxon>Fungi</taxon>
        <taxon>Dikarya</taxon>
        <taxon>Ascomycota</taxon>
        <taxon>Pezizomycotina</taxon>
        <taxon>Dothideomycetes</taxon>
        <taxon>Dothideomycetes incertae sedis</taxon>
        <taxon>Coniosporium</taxon>
    </lineage>
</organism>
<keyword evidence="2" id="KW-1185">Reference proteome</keyword>
<dbReference type="EMBL" id="JH767582">
    <property type="protein sequence ID" value="EON66735.1"/>
    <property type="molecule type" value="Genomic_DNA"/>
</dbReference>
<sequence>MGQEDVFISKFLLLPPNEQYAVAWRLDEFIQAGSEALDTLKDKVYSVIPFSAGYLQEKERRGATAAFKKKWAFMIDHPVEVRARMLIWTMNFEFLTNLDKRIRKTSTARPQRRVD</sequence>
<name>R7YXR6_CONA1</name>
<accession>R7YXR6</accession>
<dbReference type="Proteomes" id="UP000016924">
    <property type="component" value="Unassembled WGS sequence"/>
</dbReference>
<dbReference type="RefSeq" id="XP_007782052.1">
    <property type="nucleotide sequence ID" value="XM_007783862.1"/>
</dbReference>